<evidence type="ECO:0000256" key="1">
    <source>
        <dbReference type="SAM" id="MobiDB-lite"/>
    </source>
</evidence>
<organism evidence="2 3">
    <name type="scientific">Cyclocybe aegerita</name>
    <name type="common">Black poplar mushroom</name>
    <name type="synonym">Agrocybe aegerita</name>
    <dbReference type="NCBI Taxonomy" id="1973307"/>
    <lineage>
        <taxon>Eukaryota</taxon>
        <taxon>Fungi</taxon>
        <taxon>Dikarya</taxon>
        <taxon>Basidiomycota</taxon>
        <taxon>Agaricomycotina</taxon>
        <taxon>Agaricomycetes</taxon>
        <taxon>Agaricomycetidae</taxon>
        <taxon>Agaricales</taxon>
        <taxon>Agaricineae</taxon>
        <taxon>Bolbitiaceae</taxon>
        <taxon>Cyclocybe</taxon>
    </lineage>
</organism>
<protein>
    <submittedName>
        <fullName evidence="2">Uncharacterized protein</fullName>
    </submittedName>
</protein>
<comment type="caution">
    <text evidence="2">The sequence shown here is derived from an EMBL/GenBank/DDBJ whole genome shotgun (WGS) entry which is preliminary data.</text>
</comment>
<proteinExistence type="predicted"/>
<dbReference type="EMBL" id="CACVBS010000112">
    <property type="protein sequence ID" value="CAA7271518.1"/>
    <property type="molecule type" value="Genomic_DNA"/>
</dbReference>
<name>A0A8S0WUC7_CYCAE</name>
<sequence>MASAFNPVHNEHTMARSPLISKNQRKTTRQKAAENKEDVVLTNADSQDELMSEEEPQKRDKAAQRNLGKQAKKQDTRSTEFQTRKKALYSDARKNAQEIVKAGVSALEDIFVKIDARRAQEIGFEKYFMDAQLPSNAQQTSFDELEALYPSFLQELGSRRAKTMDDAHAMVRSNPDRRRSALNTFSKSARIQLEESKRKEKIAVDADALIKHVKGLLRS</sequence>
<accession>A0A8S0WUC7</accession>
<dbReference type="AlphaFoldDB" id="A0A8S0WUC7"/>
<dbReference type="Proteomes" id="UP000467700">
    <property type="component" value="Unassembled WGS sequence"/>
</dbReference>
<dbReference type="OrthoDB" id="3264586at2759"/>
<evidence type="ECO:0000313" key="2">
    <source>
        <dbReference type="EMBL" id="CAA7271518.1"/>
    </source>
</evidence>
<keyword evidence="3" id="KW-1185">Reference proteome</keyword>
<feature type="region of interest" description="Disordered" evidence="1">
    <location>
        <begin position="1"/>
        <end position="84"/>
    </location>
</feature>
<reference evidence="2 3" key="1">
    <citation type="submission" date="2020-01" db="EMBL/GenBank/DDBJ databases">
        <authorList>
            <person name="Gupta K D."/>
        </authorList>
    </citation>
    <scope>NUCLEOTIDE SEQUENCE [LARGE SCALE GENOMIC DNA]</scope>
</reference>
<evidence type="ECO:0000313" key="3">
    <source>
        <dbReference type="Proteomes" id="UP000467700"/>
    </source>
</evidence>
<gene>
    <name evidence="2" type="ORF">AAE3_LOCUS13729</name>
</gene>